<sequence>MLMISGRVCIVIELKLQHVLCVWQLSELECTVFVPSHEHK</sequence>
<accession>A0A0E9V900</accession>
<dbReference type="EMBL" id="GBXM01034060">
    <property type="protein sequence ID" value="JAH74517.1"/>
    <property type="molecule type" value="Transcribed_RNA"/>
</dbReference>
<proteinExistence type="predicted"/>
<name>A0A0E9V900_ANGAN</name>
<reference evidence="1" key="1">
    <citation type="submission" date="2014-11" db="EMBL/GenBank/DDBJ databases">
        <authorList>
            <person name="Amaro Gonzalez C."/>
        </authorList>
    </citation>
    <scope>NUCLEOTIDE SEQUENCE</scope>
</reference>
<evidence type="ECO:0000313" key="1">
    <source>
        <dbReference type="EMBL" id="JAH74517.1"/>
    </source>
</evidence>
<dbReference type="AlphaFoldDB" id="A0A0E9V900"/>
<protein>
    <submittedName>
        <fullName evidence="1">Uncharacterized protein</fullName>
    </submittedName>
</protein>
<organism evidence="1">
    <name type="scientific">Anguilla anguilla</name>
    <name type="common">European freshwater eel</name>
    <name type="synonym">Muraena anguilla</name>
    <dbReference type="NCBI Taxonomy" id="7936"/>
    <lineage>
        <taxon>Eukaryota</taxon>
        <taxon>Metazoa</taxon>
        <taxon>Chordata</taxon>
        <taxon>Craniata</taxon>
        <taxon>Vertebrata</taxon>
        <taxon>Euteleostomi</taxon>
        <taxon>Actinopterygii</taxon>
        <taxon>Neopterygii</taxon>
        <taxon>Teleostei</taxon>
        <taxon>Anguilliformes</taxon>
        <taxon>Anguillidae</taxon>
        <taxon>Anguilla</taxon>
    </lineage>
</organism>
<reference evidence="1" key="2">
    <citation type="journal article" date="2015" name="Fish Shellfish Immunol.">
        <title>Early steps in the European eel (Anguilla anguilla)-Vibrio vulnificus interaction in the gills: Role of the RtxA13 toxin.</title>
        <authorList>
            <person name="Callol A."/>
            <person name="Pajuelo D."/>
            <person name="Ebbesson L."/>
            <person name="Teles M."/>
            <person name="MacKenzie S."/>
            <person name="Amaro C."/>
        </authorList>
    </citation>
    <scope>NUCLEOTIDE SEQUENCE</scope>
</reference>